<dbReference type="AlphaFoldDB" id="I8Z4J5"/>
<dbReference type="HOGENOM" id="CLU_2931554_0_0_10"/>
<evidence type="ECO:0000313" key="2">
    <source>
        <dbReference type="Proteomes" id="UP000005150"/>
    </source>
</evidence>
<evidence type="ECO:0000313" key="1">
    <source>
        <dbReference type="EMBL" id="EIY69802.1"/>
    </source>
</evidence>
<dbReference type="EMBL" id="AGXV01000010">
    <property type="protein sequence ID" value="EIY69802.1"/>
    <property type="molecule type" value="Genomic_DNA"/>
</dbReference>
<accession>I8Z4J5</accession>
<dbReference type="PATRIC" id="fig|997887.3.peg.857"/>
<proteinExistence type="predicted"/>
<keyword evidence="2" id="KW-1185">Reference proteome</keyword>
<gene>
    <name evidence="1" type="ORF">HMPREF1071_00822</name>
</gene>
<sequence>MKNGDVIPNYYSYILKTNGRGLSGEQRCHFSNRINKIYHNNDKFMYRGDKKRKLFSIYGYSIERR</sequence>
<reference evidence="1 2" key="1">
    <citation type="submission" date="2012-02" db="EMBL/GenBank/DDBJ databases">
        <title>The Genome Sequence of Bacteroides salyersiae CL02T12C01.</title>
        <authorList>
            <consortium name="The Broad Institute Genome Sequencing Platform"/>
            <person name="Earl A."/>
            <person name="Ward D."/>
            <person name="Feldgarden M."/>
            <person name="Gevers D."/>
            <person name="Zitomersky N.L."/>
            <person name="Coyne M.J."/>
            <person name="Comstock L.E."/>
            <person name="Young S.K."/>
            <person name="Zeng Q."/>
            <person name="Gargeya S."/>
            <person name="Fitzgerald M."/>
            <person name="Haas B."/>
            <person name="Abouelleil A."/>
            <person name="Alvarado L."/>
            <person name="Arachchi H.M."/>
            <person name="Berlin A."/>
            <person name="Chapman S.B."/>
            <person name="Gearin G."/>
            <person name="Goldberg J."/>
            <person name="Griggs A."/>
            <person name="Gujja S."/>
            <person name="Hansen M."/>
            <person name="Heiman D."/>
            <person name="Howarth C."/>
            <person name="Larimer J."/>
            <person name="Lui A."/>
            <person name="MacDonald P.J.P."/>
            <person name="McCowen C."/>
            <person name="Montmayeur A."/>
            <person name="Murphy C."/>
            <person name="Neiman D."/>
            <person name="Pearson M."/>
            <person name="Priest M."/>
            <person name="Roberts A."/>
            <person name="Saif S."/>
            <person name="Shea T."/>
            <person name="Sisk P."/>
            <person name="Stolte C."/>
            <person name="Sykes S."/>
            <person name="Wortman J."/>
            <person name="Nusbaum C."/>
            <person name="Birren B."/>
        </authorList>
    </citation>
    <scope>NUCLEOTIDE SEQUENCE [LARGE SCALE GENOMIC DNA]</scope>
    <source>
        <strain evidence="1 2">CL02T12C01</strain>
    </source>
</reference>
<name>I8Z4J5_9BACE</name>
<dbReference type="Proteomes" id="UP000005150">
    <property type="component" value="Unassembled WGS sequence"/>
</dbReference>
<comment type="caution">
    <text evidence="1">The sequence shown here is derived from an EMBL/GenBank/DDBJ whole genome shotgun (WGS) entry which is preliminary data.</text>
</comment>
<organism evidence="1 2">
    <name type="scientific">Bacteroides salyersiae CL02T12C01</name>
    <dbReference type="NCBI Taxonomy" id="997887"/>
    <lineage>
        <taxon>Bacteria</taxon>
        <taxon>Pseudomonadati</taxon>
        <taxon>Bacteroidota</taxon>
        <taxon>Bacteroidia</taxon>
        <taxon>Bacteroidales</taxon>
        <taxon>Bacteroidaceae</taxon>
        <taxon>Bacteroides</taxon>
    </lineage>
</organism>
<protein>
    <submittedName>
        <fullName evidence="1">Uncharacterized protein</fullName>
    </submittedName>
</protein>